<sequence length="118" mass="12894">MKTLKTIFILGLLFSPFLSLAQNSKSDTVTYRKKVTRRTTTVGTTTVTDVLKDTINKENGPILNDNGSISTTGTIDGRSATGRPADEQTGYTVKRSKKTIRSGAVVSPDSTKRKKRKQ</sequence>
<dbReference type="Proteomes" id="UP000294850">
    <property type="component" value="Unassembled WGS sequence"/>
</dbReference>
<dbReference type="AlphaFoldDB" id="A0A4R5DSN6"/>
<keyword evidence="4" id="KW-1185">Reference proteome</keyword>
<evidence type="ECO:0000313" key="3">
    <source>
        <dbReference type="EMBL" id="TDE15364.1"/>
    </source>
</evidence>
<gene>
    <name evidence="3" type="ORF">E0F88_12690</name>
</gene>
<accession>A0A4R5DSN6</accession>
<feature type="region of interest" description="Disordered" evidence="1">
    <location>
        <begin position="57"/>
        <end position="118"/>
    </location>
</feature>
<evidence type="ECO:0000256" key="2">
    <source>
        <dbReference type="SAM" id="SignalP"/>
    </source>
</evidence>
<dbReference type="EMBL" id="SMFL01000004">
    <property type="protein sequence ID" value="TDE15364.1"/>
    <property type="molecule type" value="Genomic_DNA"/>
</dbReference>
<organism evidence="3 4">
    <name type="scientific">Dyadobacter psychrotolerans</name>
    <dbReference type="NCBI Taxonomy" id="2541721"/>
    <lineage>
        <taxon>Bacteria</taxon>
        <taxon>Pseudomonadati</taxon>
        <taxon>Bacteroidota</taxon>
        <taxon>Cytophagia</taxon>
        <taxon>Cytophagales</taxon>
        <taxon>Spirosomataceae</taxon>
        <taxon>Dyadobacter</taxon>
    </lineage>
</organism>
<feature type="signal peptide" evidence="2">
    <location>
        <begin position="1"/>
        <end position="21"/>
    </location>
</feature>
<comment type="caution">
    <text evidence="3">The sequence shown here is derived from an EMBL/GenBank/DDBJ whole genome shotgun (WGS) entry which is preliminary data.</text>
</comment>
<protein>
    <submittedName>
        <fullName evidence="3">Uncharacterized protein</fullName>
    </submittedName>
</protein>
<evidence type="ECO:0000313" key="4">
    <source>
        <dbReference type="Proteomes" id="UP000294850"/>
    </source>
</evidence>
<name>A0A4R5DSN6_9BACT</name>
<feature type="compositionally biased region" description="Polar residues" evidence="1">
    <location>
        <begin position="65"/>
        <end position="74"/>
    </location>
</feature>
<proteinExistence type="predicted"/>
<dbReference type="RefSeq" id="WP_131958627.1">
    <property type="nucleotide sequence ID" value="NZ_SMFL01000004.1"/>
</dbReference>
<evidence type="ECO:0000256" key="1">
    <source>
        <dbReference type="SAM" id="MobiDB-lite"/>
    </source>
</evidence>
<reference evidence="3 4" key="1">
    <citation type="submission" date="2019-03" db="EMBL/GenBank/DDBJ databases">
        <title>Dyadobacter AR-3-6 sp. nov., isolated from arctic soil.</title>
        <authorList>
            <person name="Chaudhary D.K."/>
        </authorList>
    </citation>
    <scope>NUCLEOTIDE SEQUENCE [LARGE SCALE GENOMIC DNA]</scope>
    <source>
        <strain evidence="3 4">AR-3-6</strain>
    </source>
</reference>
<dbReference type="OrthoDB" id="961677at2"/>
<feature type="chain" id="PRO_5020841897" evidence="2">
    <location>
        <begin position="22"/>
        <end position="118"/>
    </location>
</feature>
<keyword evidence="2" id="KW-0732">Signal</keyword>